<name>A0A0R3R3U8_9BILA</name>
<evidence type="ECO:0000313" key="3">
    <source>
        <dbReference type="Proteomes" id="UP000280834"/>
    </source>
</evidence>
<dbReference type="AlphaFoldDB" id="A0A0R3R3U8"/>
<dbReference type="WBParaSite" id="BTMF_0001468801-mRNA-1">
    <property type="protein sequence ID" value="BTMF_0001468801-mRNA-1"/>
    <property type="gene ID" value="BTMF_0001468801"/>
</dbReference>
<reference evidence="4" key="1">
    <citation type="submission" date="2017-02" db="UniProtKB">
        <authorList>
            <consortium name="WormBaseParasite"/>
        </authorList>
    </citation>
    <scope>IDENTIFICATION</scope>
</reference>
<evidence type="ECO:0000313" key="4">
    <source>
        <dbReference type="WBParaSite" id="BTMF_0001468801-mRNA-1"/>
    </source>
</evidence>
<sequence>MIINLKLLAIESDRNILRSEIEKLQREVQFLREQFIRKTDEYQLALNDLINAHRTAEDGRVNAIQELEARKYEINDLQRRTIFDNITTKLRGRGK</sequence>
<gene>
    <name evidence="2" type="ORF">BTMF_LOCUS12684</name>
</gene>
<keyword evidence="1" id="KW-0175">Coiled coil</keyword>
<dbReference type="STRING" id="42155.A0A0R3R3U8"/>
<dbReference type="EMBL" id="UZAG01019383">
    <property type="protein sequence ID" value="VDO43483.1"/>
    <property type="molecule type" value="Genomic_DNA"/>
</dbReference>
<protein>
    <submittedName>
        <fullName evidence="4">DUF3967 domain-containing protein</fullName>
    </submittedName>
</protein>
<accession>A0A0R3R3U8</accession>
<proteinExistence type="predicted"/>
<organism evidence="4">
    <name type="scientific">Brugia timori</name>
    <dbReference type="NCBI Taxonomy" id="42155"/>
    <lineage>
        <taxon>Eukaryota</taxon>
        <taxon>Metazoa</taxon>
        <taxon>Ecdysozoa</taxon>
        <taxon>Nematoda</taxon>
        <taxon>Chromadorea</taxon>
        <taxon>Rhabditida</taxon>
        <taxon>Spirurina</taxon>
        <taxon>Spiruromorpha</taxon>
        <taxon>Filarioidea</taxon>
        <taxon>Onchocercidae</taxon>
        <taxon>Brugia</taxon>
    </lineage>
</organism>
<evidence type="ECO:0000256" key="1">
    <source>
        <dbReference type="SAM" id="Coils"/>
    </source>
</evidence>
<dbReference type="Proteomes" id="UP000280834">
    <property type="component" value="Unassembled WGS sequence"/>
</dbReference>
<evidence type="ECO:0000313" key="2">
    <source>
        <dbReference type="EMBL" id="VDO43483.1"/>
    </source>
</evidence>
<keyword evidence="3" id="KW-1185">Reference proteome</keyword>
<reference evidence="2 3" key="2">
    <citation type="submission" date="2018-11" db="EMBL/GenBank/DDBJ databases">
        <authorList>
            <consortium name="Pathogen Informatics"/>
        </authorList>
    </citation>
    <scope>NUCLEOTIDE SEQUENCE [LARGE SCALE GENOMIC DNA]</scope>
</reference>
<feature type="coiled-coil region" evidence="1">
    <location>
        <begin position="7"/>
        <end position="41"/>
    </location>
</feature>